<feature type="binding site" evidence="8">
    <location>
        <begin position="18"/>
        <end position="23"/>
    </location>
    <ligand>
        <name>GTP</name>
        <dbReference type="ChEBI" id="CHEBI:37565"/>
    </ligand>
</feature>
<proteinExistence type="inferred from homology"/>
<comment type="subcellular location">
    <subcellularLocation>
        <location evidence="1 8">Mitochondrion matrix</location>
    </subcellularLocation>
</comment>
<feature type="binding site" evidence="8">
    <location>
        <position position="171"/>
    </location>
    <ligand>
        <name>AMP</name>
        <dbReference type="ChEBI" id="CHEBI:456215"/>
    </ligand>
</feature>
<feature type="region of interest" description="LID" evidence="8">
    <location>
        <begin position="126"/>
        <end position="163"/>
    </location>
</feature>
<comment type="domain">
    <text evidence="8">Consists of three domains, a large central CORE domain and two small peripheral domains, NMPbind and LID, which undergo movements during catalysis. The LID domain closes over the site of phosphoryl transfer upon GTP binding. Assembling and dissambling the active center during each catalytic cycle provides an effective means to prevent GTP hydrolysis.</text>
</comment>
<dbReference type="SUPFAM" id="SSF52540">
    <property type="entry name" value="P-loop containing nucleoside triphosphate hydrolases"/>
    <property type="match status" value="1"/>
</dbReference>
<organism evidence="10 11">
    <name type="scientific">Oikopleura dioica</name>
    <name type="common">Tunicate</name>
    <dbReference type="NCBI Taxonomy" id="34765"/>
    <lineage>
        <taxon>Eukaryota</taxon>
        <taxon>Metazoa</taxon>
        <taxon>Chordata</taxon>
        <taxon>Tunicata</taxon>
        <taxon>Appendicularia</taxon>
        <taxon>Copelata</taxon>
        <taxon>Oikopleuridae</taxon>
        <taxon>Oikopleura</taxon>
    </lineage>
</organism>
<dbReference type="Proteomes" id="UP001158576">
    <property type="component" value="Chromosome 2"/>
</dbReference>
<evidence type="ECO:0000313" key="11">
    <source>
        <dbReference type="Proteomes" id="UP001158576"/>
    </source>
</evidence>
<evidence type="ECO:0000256" key="3">
    <source>
        <dbReference type="ARBA" id="ARBA00022741"/>
    </source>
</evidence>
<evidence type="ECO:0000256" key="8">
    <source>
        <dbReference type="HAMAP-Rule" id="MF_03169"/>
    </source>
</evidence>
<feature type="binding site" evidence="8">
    <location>
        <begin position="136"/>
        <end position="137"/>
    </location>
    <ligand>
        <name>GTP</name>
        <dbReference type="ChEBI" id="CHEBI:37565"/>
    </ligand>
</feature>
<reference evidence="10 11" key="1">
    <citation type="submission" date="2021-04" db="EMBL/GenBank/DDBJ databases">
        <authorList>
            <person name="Bliznina A."/>
        </authorList>
    </citation>
    <scope>NUCLEOTIDE SEQUENCE [LARGE SCALE GENOMIC DNA]</scope>
</reference>
<keyword evidence="5 8" id="KW-0496">Mitochondrion</keyword>
<dbReference type="PRINTS" id="PR00094">
    <property type="entry name" value="ADENYLTKNASE"/>
</dbReference>
<dbReference type="NCBIfam" id="TIGR01351">
    <property type="entry name" value="adk"/>
    <property type="match status" value="1"/>
</dbReference>
<feature type="binding site" evidence="8">
    <location>
        <begin position="66"/>
        <end position="68"/>
    </location>
    <ligand>
        <name>AMP</name>
        <dbReference type="ChEBI" id="CHEBI:456215"/>
    </ligand>
</feature>
<dbReference type="InterPro" id="IPR007862">
    <property type="entry name" value="Adenylate_kinase_lid-dom"/>
</dbReference>
<feature type="binding site" evidence="8">
    <location>
        <position position="160"/>
    </location>
    <ligand>
        <name>AMP</name>
        <dbReference type="ChEBI" id="CHEBI:456215"/>
    </ligand>
</feature>
<gene>
    <name evidence="10" type="ORF">OKIOD_LOCUS15021</name>
</gene>
<feature type="domain" description="Adenylate kinase active site lid" evidence="9">
    <location>
        <begin position="127"/>
        <end position="162"/>
    </location>
</feature>
<evidence type="ECO:0000256" key="4">
    <source>
        <dbReference type="ARBA" id="ARBA00022777"/>
    </source>
</evidence>
<dbReference type="PROSITE" id="PS00113">
    <property type="entry name" value="ADENYLATE_KINASE"/>
    <property type="match status" value="1"/>
</dbReference>
<accession>A0ABN7T8H7</accession>
<evidence type="ECO:0000256" key="6">
    <source>
        <dbReference type="ARBA" id="ARBA00023134"/>
    </source>
</evidence>
<evidence type="ECO:0000259" key="9">
    <source>
        <dbReference type="Pfam" id="PF05191"/>
    </source>
</evidence>
<keyword evidence="3 8" id="KW-0547">Nucleotide-binding</keyword>
<dbReference type="InterPro" id="IPR006259">
    <property type="entry name" value="Adenyl_kin_sub"/>
</dbReference>
<dbReference type="HAMAP" id="MF_00235">
    <property type="entry name" value="Adenylate_kinase_Adk"/>
    <property type="match status" value="1"/>
</dbReference>
<keyword evidence="2 8" id="KW-0808">Transferase</keyword>
<comment type="subunit">
    <text evidence="8">Monomer.</text>
</comment>
<comment type="function">
    <text evidence="8">Involved in maintaining the homeostasis of cellular nucleotides by catalyzing the interconversion of nucleoside phosphates. Has GTP:AMP phosphotransferase and ITP:AMP phosphotransferase activities.</text>
</comment>
<name>A0ABN7T8H7_OIKDI</name>
<dbReference type="Pfam" id="PF05191">
    <property type="entry name" value="ADK_lid"/>
    <property type="match status" value="1"/>
</dbReference>
<protein>
    <recommendedName>
        <fullName evidence="8">GTP:AMP phosphotransferase, mitochondrial</fullName>
        <ecNumber evidence="8">2.7.4.10</ecNumber>
    </recommendedName>
    <alternativeName>
        <fullName evidence="8">Adenylate kinase 3</fullName>
        <shortName evidence="8">AK 3</shortName>
    </alternativeName>
</protein>
<dbReference type="InterPro" id="IPR000850">
    <property type="entry name" value="Adenylat/UMP-CMP_kin"/>
</dbReference>
<dbReference type="InterPro" id="IPR036193">
    <property type="entry name" value="ADK_active_lid_dom_sf"/>
</dbReference>
<feature type="binding site" evidence="8">
    <location>
        <position position="40"/>
    </location>
    <ligand>
        <name>AMP</name>
        <dbReference type="ChEBI" id="CHEBI:456215"/>
    </ligand>
</feature>
<evidence type="ECO:0000256" key="7">
    <source>
        <dbReference type="ARBA" id="ARBA00048191"/>
    </source>
</evidence>
<dbReference type="CDD" id="cd01428">
    <property type="entry name" value="ADK"/>
    <property type="match status" value="1"/>
</dbReference>
<evidence type="ECO:0000313" key="10">
    <source>
        <dbReference type="EMBL" id="CAG5111991.1"/>
    </source>
</evidence>
<feature type="binding site" evidence="8">
    <location>
        <position position="97"/>
    </location>
    <ligand>
        <name>AMP</name>
        <dbReference type="ChEBI" id="CHEBI:456215"/>
    </ligand>
</feature>
<feature type="region of interest" description="NMPbind" evidence="8">
    <location>
        <begin position="39"/>
        <end position="68"/>
    </location>
</feature>
<feature type="binding site" evidence="8">
    <location>
        <position position="45"/>
    </location>
    <ligand>
        <name>AMP</name>
        <dbReference type="ChEBI" id="CHEBI:456215"/>
    </ligand>
</feature>
<comment type="similarity">
    <text evidence="8">Belongs to the adenylate kinase family. AK3 subfamily.</text>
</comment>
<dbReference type="InterPro" id="IPR028586">
    <property type="entry name" value="AK3/Ak4_mitochondrial"/>
</dbReference>
<sequence length="217" mass="23913">MKLTVAQQLRAIIMGAPGSGKGTISARITKNYEKMAHRSSGDMLRAQVEKGSGVGKEAKNFMDGGQLVPDHLVTKIVINEIPDGPFLLDGFPRTVVQAEELGNAVEIDAVIDLDVPFDVIEERLTSRWVHPGSGRVYNTGFSDPKVPGKDDVTGEDLIQRDDDKPETVQARLKVYEDTCGPLREFYAKQGKLHTFSGNATAIIWPQVEEFLKKAYKD</sequence>
<dbReference type="InterPro" id="IPR033690">
    <property type="entry name" value="Adenylat_kinase_CS"/>
</dbReference>
<dbReference type="EC" id="2.7.4.10" evidence="8"/>
<comment type="catalytic activity">
    <reaction evidence="8">
        <text>a ribonucleoside 5'-triphosphate + AMP = a ribonucleoside 5'-diphosphate + ADP</text>
        <dbReference type="Rhea" id="RHEA:13749"/>
        <dbReference type="ChEBI" id="CHEBI:57930"/>
        <dbReference type="ChEBI" id="CHEBI:61557"/>
        <dbReference type="ChEBI" id="CHEBI:456215"/>
        <dbReference type="ChEBI" id="CHEBI:456216"/>
        <dbReference type="EC" id="2.7.4.10"/>
    </reaction>
</comment>
<feature type="binding site" evidence="8">
    <location>
        <position position="127"/>
    </location>
    <ligand>
        <name>GTP</name>
        <dbReference type="ChEBI" id="CHEBI:37565"/>
    </ligand>
</feature>
<dbReference type="InterPro" id="IPR027417">
    <property type="entry name" value="P-loop_NTPase"/>
</dbReference>
<dbReference type="HAMAP" id="MF_03169">
    <property type="entry name" value="Adenylate_kinase_AK3"/>
    <property type="match status" value="1"/>
</dbReference>
<dbReference type="EMBL" id="OU015567">
    <property type="protein sequence ID" value="CAG5111991.1"/>
    <property type="molecule type" value="Genomic_DNA"/>
</dbReference>
<evidence type="ECO:0000256" key="5">
    <source>
        <dbReference type="ARBA" id="ARBA00023128"/>
    </source>
</evidence>
<keyword evidence="4 8" id="KW-0418">Kinase</keyword>
<dbReference type="Gene3D" id="3.40.50.300">
    <property type="entry name" value="P-loop containing nucleotide triphosphate hydrolases"/>
    <property type="match status" value="1"/>
</dbReference>
<dbReference type="Pfam" id="PF00406">
    <property type="entry name" value="ADK"/>
    <property type="match status" value="1"/>
</dbReference>
<keyword evidence="11" id="KW-1185">Reference proteome</keyword>
<feature type="binding site" evidence="8">
    <location>
        <begin position="90"/>
        <end position="93"/>
    </location>
    <ligand>
        <name>AMP</name>
        <dbReference type="ChEBI" id="CHEBI:456215"/>
    </ligand>
</feature>
<evidence type="ECO:0000256" key="2">
    <source>
        <dbReference type="ARBA" id="ARBA00022679"/>
    </source>
</evidence>
<feature type="binding site" evidence="8">
    <location>
        <position position="200"/>
    </location>
    <ligand>
        <name>GTP</name>
        <dbReference type="ChEBI" id="CHEBI:37565"/>
    </ligand>
</feature>
<comment type="catalytic activity">
    <reaction evidence="7">
        <text>GTP + AMP = GDP + ADP</text>
        <dbReference type="Rhea" id="RHEA:29863"/>
        <dbReference type="ChEBI" id="CHEBI:37565"/>
        <dbReference type="ChEBI" id="CHEBI:58189"/>
        <dbReference type="ChEBI" id="CHEBI:456215"/>
        <dbReference type="ChEBI" id="CHEBI:456216"/>
    </reaction>
</comment>
<evidence type="ECO:0000256" key="1">
    <source>
        <dbReference type="ARBA" id="ARBA00004305"/>
    </source>
</evidence>
<dbReference type="PANTHER" id="PTHR23359">
    <property type="entry name" value="NUCLEOTIDE KINASE"/>
    <property type="match status" value="1"/>
</dbReference>
<dbReference type="SUPFAM" id="SSF57774">
    <property type="entry name" value="Microbial and mitochondrial ADK, insert 'zinc finger' domain"/>
    <property type="match status" value="1"/>
</dbReference>
<keyword evidence="6 8" id="KW-0342">GTP-binding</keyword>